<evidence type="ECO:0000313" key="3">
    <source>
        <dbReference type="Proteomes" id="UP000294894"/>
    </source>
</evidence>
<dbReference type="Proteomes" id="UP000294894">
    <property type="component" value="Chromosome"/>
</dbReference>
<dbReference type="InterPro" id="IPR008984">
    <property type="entry name" value="SMAD_FHA_dom_sf"/>
</dbReference>
<gene>
    <name evidence="2" type="ORF">EXE57_02745</name>
</gene>
<feature type="compositionally biased region" description="Gly residues" evidence="1">
    <location>
        <begin position="262"/>
        <end position="271"/>
    </location>
</feature>
<reference evidence="2 3" key="1">
    <citation type="submission" date="2019-03" db="EMBL/GenBank/DDBJ databases">
        <title>Three New Species of Nocardioides, Nocardioides euryhalodurans sp. nov., Nocardioides seonyuensis sp. nov. and Nocardioides eburneoflavus sp. nov., Iolated from Soil.</title>
        <authorList>
            <person name="Roh S.G."/>
            <person name="Lee C."/>
            <person name="Kim M.-K."/>
            <person name="Kim S.B."/>
        </authorList>
    </citation>
    <scope>NUCLEOTIDE SEQUENCE [LARGE SCALE GENOMIC DNA]</scope>
    <source>
        <strain evidence="2 3">MMS17-SY117</strain>
    </source>
</reference>
<dbReference type="KEGG" id="noy:EXE57_02745"/>
<dbReference type="RefSeq" id="WP_135073787.1">
    <property type="nucleotide sequence ID" value="NZ_CP038267.1"/>
</dbReference>
<dbReference type="EMBL" id="CP038267">
    <property type="protein sequence ID" value="QBR91306.1"/>
    <property type="molecule type" value="Genomic_DNA"/>
</dbReference>
<organism evidence="2 3">
    <name type="scientific">Nocardioides euryhalodurans</name>
    <dbReference type="NCBI Taxonomy" id="2518370"/>
    <lineage>
        <taxon>Bacteria</taxon>
        <taxon>Bacillati</taxon>
        <taxon>Actinomycetota</taxon>
        <taxon>Actinomycetes</taxon>
        <taxon>Propionibacteriales</taxon>
        <taxon>Nocardioidaceae</taxon>
        <taxon>Nocardioides</taxon>
    </lineage>
</organism>
<dbReference type="SUPFAM" id="SSF49879">
    <property type="entry name" value="SMAD/FHA domain"/>
    <property type="match status" value="1"/>
</dbReference>
<feature type="region of interest" description="Disordered" evidence="1">
    <location>
        <begin position="255"/>
        <end position="295"/>
    </location>
</feature>
<name>A0A4P7GHJ0_9ACTN</name>
<dbReference type="OrthoDB" id="5065133at2"/>
<dbReference type="AlphaFoldDB" id="A0A4P7GHJ0"/>
<dbReference type="Gene3D" id="2.60.200.20">
    <property type="match status" value="1"/>
</dbReference>
<keyword evidence="3" id="KW-1185">Reference proteome</keyword>
<evidence type="ECO:0000256" key="1">
    <source>
        <dbReference type="SAM" id="MobiDB-lite"/>
    </source>
</evidence>
<dbReference type="CDD" id="cd00060">
    <property type="entry name" value="FHA"/>
    <property type="match status" value="1"/>
</dbReference>
<accession>A0A4P7GHJ0</accession>
<sequence length="295" mass="32089">MTRLRTQVAADLTFRIELPGREPVTGELSGNGSDLTLSVSDPAAFAGGADAASLRWVADELADVGVRLEVTDPAGVALVRIGDVRAPWWQRPFTRSPHLRVAGVRGLLAAGRGRMRDGAGTLPDAGLVPPPSPYPLAPTFLRRPVKRVTTTHDPGRGGRPRLVELPSATVRRSDHPTHWLQQERTTIGSDPGCDLVLPDLAPLHAEVVHDEQDEFVLLAHHVDVRVHGRRVTEQVLRTSSRIELGERQLTFVREEYADHGRPYGGRIGGELGRQRPQPPRPSGPGPRDWAAPGNP</sequence>
<evidence type="ECO:0000313" key="2">
    <source>
        <dbReference type="EMBL" id="QBR91306.1"/>
    </source>
</evidence>
<proteinExistence type="predicted"/>
<protein>
    <submittedName>
        <fullName evidence="2">FHA domain-containing protein</fullName>
    </submittedName>
</protein>